<keyword evidence="4" id="KW-1185">Reference proteome</keyword>
<dbReference type="STRING" id="320771.Cflav_PD4598"/>
<feature type="transmembrane region" description="Helical" evidence="1">
    <location>
        <begin position="12"/>
        <end position="34"/>
    </location>
</feature>
<sequence precursor="true">MSDVFPKWTNRLPVMIIIGVLLVGTAVTAGVWYYCSNAYANVGYMPVQPVAFSHAIHADQLGVDCRYCHNAVEKSWYSNIPASSVCMNCHNQVLKDDPKLALVRESYATGKPIPWVQIHKVPDYVYFNHSVHVNRGVSCVECHGQINKMDEVHQAKPLNMSFCLDCHRNPAAHLRPPEKITDLDWKWSNDPKQAAEMQKANGQKFVHDWKVESLQNCSTCHR</sequence>
<dbReference type="OrthoDB" id="9814800at2"/>
<proteinExistence type="predicted"/>
<accession>B9XE44</accession>
<comment type="caution">
    <text evidence="3">The sequence shown here is derived from an EMBL/GenBank/DDBJ whole genome shotgun (WGS) entry which is preliminary data.</text>
</comment>
<keyword evidence="1" id="KW-0472">Membrane</keyword>
<dbReference type="AlphaFoldDB" id="B9XE44"/>
<feature type="domain" description="Cytochrome c7-like" evidence="2">
    <location>
        <begin position="50"/>
        <end position="95"/>
    </location>
</feature>
<protein>
    <submittedName>
        <fullName evidence="3">Cytochrome c family protein</fullName>
    </submittedName>
</protein>
<dbReference type="RefSeq" id="WP_007414092.1">
    <property type="nucleotide sequence ID" value="NZ_ABOX02000007.1"/>
</dbReference>
<reference evidence="3 4" key="1">
    <citation type="journal article" date="2011" name="J. Bacteriol.">
        <title>Genome sequence of 'Pedosphaera parvula' Ellin514, an aerobic Verrucomicrobial isolate from pasture soil.</title>
        <authorList>
            <person name="Kant R."/>
            <person name="van Passel M.W."/>
            <person name="Sangwan P."/>
            <person name="Palva A."/>
            <person name="Lucas S."/>
            <person name="Copeland A."/>
            <person name="Lapidus A."/>
            <person name="Glavina Del Rio T."/>
            <person name="Dalin E."/>
            <person name="Tice H."/>
            <person name="Bruce D."/>
            <person name="Goodwin L."/>
            <person name="Pitluck S."/>
            <person name="Chertkov O."/>
            <person name="Larimer F.W."/>
            <person name="Land M.L."/>
            <person name="Hauser L."/>
            <person name="Brettin T.S."/>
            <person name="Detter J.C."/>
            <person name="Han S."/>
            <person name="de Vos W.M."/>
            <person name="Janssen P.H."/>
            <person name="Smidt H."/>
        </authorList>
    </citation>
    <scope>NUCLEOTIDE SEQUENCE [LARGE SCALE GENOMIC DNA]</scope>
    <source>
        <strain evidence="3 4">Ellin514</strain>
    </source>
</reference>
<dbReference type="PANTHER" id="PTHR39425">
    <property type="entry name" value="LIPOPROTEIN CYTOCHROME C"/>
    <property type="match status" value="1"/>
</dbReference>
<evidence type="ECO:0000259" key="2">
    <source>
        <dbReference type="Pfam" id="PF14522"/>
    </source>
</evidence>
<dbReference type="EMBL" id="ABOX02000007">
    <property type="protein sequence ID" value="EEF61935.1"/>
    <property type="molecule type" value="Genomic_DNA"/>
</dbReference>
<dbReference type="Pfam" id="PF14522">
    <property type="entry name" value="Cytochrome_C7"/>
    <property type="match status" value="2"/>
</dbReference>
<gene>
    <name evidence="3" type="ORF">Cflav_PD4598</name>
</gene>
<dbReference type="InterPro" id="IPR029467">
    <property type="entry name" value="Cyt_c7-like"/>
</dbReference>
<dbReference type="CDD" id="cd08168">
    <property type="entry name" value="Cytochrom_C3"/>
    <property type="match status" value="1"/>
</dbReference>
<keyword evidence="1" id="KW-0812">Transmembrane</keyword>
<feature type="domain" description="Cytochrome c7-like" evidence="2">
    <location>
        <begin position="125"/>
        <end position="222"/>
    </location>
</feature>
<name>B9XE44_PEDPL</name>
<dbReference type="Proteomes" id="UP000003688">
    <property type="component" value="Unassembled WGS sequence"/>
</dbReference>
<evidence type="ECO:0000313" key="4">
    <source>
        <dbReference type="Proteomes" id="UP000003688"/>
    </source>
</evidence>
<organism evidence="3 4">
    <name type="scientific">Pedosphaera parvula (strain Ellin514)</name>
    <dbReference type="NCBI Taxonomy" id="320771"/>
    <lineage>
        <taxon>Bacteria</taxon>
        <taxon>Pseudomonadati</taxon>
        <taxon>Verrucomicrobiota</taxon>
        <taxon>Pedosphaerae</taxon>
        <taxon>Pedosphaerales</taxon>
        <taxon>Pedosphaeraceae</taxon>
        <taxon>Pedosphaera</taxon>
    </lineage>
</organism>
<dbReference type="InterPro" id="IPR036280">
    <property type="entry name" value="Multihaem_cyt_sf"/>
</dbReference>
<evidence type="ECO:0000313" key="3">
    <source>
        <dbReference type="EMBL" id="EEF61935.1"/>
    </source>
</evidence>
<dbReference type="SUPFAM" id="SSF48695">
    <property type="entry name" value="Multiheme cytochromes"/>
    <property type="match status" value="1"/>
</dbReference>
<dbReference type="PANTHER" id="PTHR39425:SF1">
    <property type="entry name" value="CYTOCHROME C7-LIKE DOMAIN-CONTAINING PROTEIN"/>
    <property type="match status" value="1"/>
</dbReference>
<dbReference type="Gene3D" id="3.90.10.10">
    <property type="entry name" value="Cytochrome C3"/>
    <property type="match status" value="2"/>
</dbReference>
<keyword evidence="1" id="KW-1133">Transmembrane helix</keyword>
<evidence type="ECO:0000256" key="1">
    <source>
        <dbReference type="SAM" id="Phobius"/>
    </source>
</evidence>